<dbReference type="PANTHER" id="PTHR34696">
    <property type="entry name" value="PHOSPHORIBOSYLFORMYLGLYCINAMIDINE SYNTHASE SUBUNIT PURS"/>
    <property type="match status" value="1"/>
</dbReference>
<protein>
    <recommendedName>
        <fullName evidence="6">Phosphoribosylformylglycinamidine synthase subunit PurS</fullName>
        <shortName evidence="6">FGAM synthase</shortName>
        <ecNumber evidence="6">6.3.5.3</ecNumber>
    </recommendedName>
    <alternativeName>
        <fullName evidence="6">Formylglycinamide ribonucleotide amidotransferase subunit III</fullName>
        <shortName evidence="6">FGAR amidotransferase III</shortName>
        <shortName evidence="6">FGAR-AT III</shortName>
    </alternativeName>
    <alternativeName>
        <fullName evidence="6">Phosphoribosylformylglycinamidine synthase subunit III</fullName>
    </alternativeName>
</protein>
<keyword evidence="2 6" id="KW-0436">Ligase</keyword>
<evidence type="ECO:0000256" key="5">
    <source>
        <dbReference type="ARBA" id="ARBA00022840"/>
    </source>
</evidence>
<dbReference type="InterPro" id="IPR003850">
    <property type="entry name" value="PurS"/>
</dbReference>
<evidence type="ECO:0000256" key="4">
    <source>
        <dbReference type="ARBA" id="ARBA00022755"/>
    </source>
</evidence>
<organism evidence="7 8">
    <name type="scientific">Mesotoga infera</name>
    <dbReference type="NCBI Taxonomy" id="1236046"/>
    <lineage>
        <taxon>Bacteria</taxon>
        <taxon>Thermotogati</taxon>
        <taxon>Thermotogota</taxon>
        <taxon>Thermotogae</taxon>
        <taxon>Kosmotogales</taxon>
        <taxon>Kosmotogaceae</taxon>
        <taxon>Mesotoga</taxon>
    </lineage>
</organism>
<keyword evidence="3 6" id="KW-0547">Nucleotide-binding</keyword>
<evidence type="ECO:0000256" key="2">
    <source>
        <dbReference type="ARBA" id="ARBA00022598"/>
    </source>
</evidence>
<dbReference type="RefSeq" id="WP_169698418.1">
    <property type="nucleotide sequence ID" value="NZ_LS974202.1"/>
</dbReference>
<comment type="subunit">
    <text evidence="6">Part of the FGAM synthase complex composed of 1 PurL, 1 PurQ and 2 PurS subunits.</text>
</comment>
<evidence type="ECO:0000256" key="1">
    <source>
        <dbReference type="ARBA" id="ARBA00022490"/>
    </source>
</evidence>
<evidence type="ECO:0000256" key="6">
    <source>
        <dbReference type="HAMAP-Rule" id="MF_01926"/>
    </source>
</evidence>
<dbReference type="HAMAP" id="MF_01926">
    <property type="entry name" value="PurS"/>
    <property type="match status" value="1"/>
</dbReference>
<dbReference type="GO" id="GO:0005737">
    <property type="term" value="C:cytoplasm"/>
    <property type="evidence" value="ECO:0007669"/>
    <property type="project" value="UniProtKB-SubCell"/>
</dbReference>
<evidence type="ECO:0000313" key="8">
    <source>
        <dbReference type="Proteomes" id="UP000250796"/>
    </source>
</evidence>
<comment type="similarity">
    <text evidence="6">Belongs to the PurS family.</text>
</comment>
<gene>
    <name evidence="6" type="primary">purS</name>
    <name evidence="7" type="ORF">MESINF_0557</name>
</gene>
<accession>A0A7Z7LEC6</accession>
<evidence type="ECO:0000313" key="7">
    <source>
        <dbReference type="EMBL" id="SSC12006.1"/>
    </source>
</evidence>
<comment type="pathway">
    <text evidence="6">Purine metabolism; IMP biosynthesis via de novo pathway; 5-amino-1-(5-phospho-D-ribosyl)imidazole from N(2)-formyl-N(1)-(5-phospho-D-ribosyl)glycinamide: step 1/2.</text>
</comment>
<comment type="catalytic activity">
    <reaction evidence="6">
        <text>N(2)-formyl-N(1)-(5-phospho-beta-D-ribosyl)glycinamide + L-glutamine + ATP + H2O = 2-formamido-N(1)-(5-O-phospho-beta-D-ribosyl)acetamidine + L-glutamate + ADP + phosphate + H(+)</text>
        <dbReference type="Rhea" id="RHEA:17129"/>
        <dbReference type="ChEBI" id="CHEBI:15377"/>
        <dbReference type="ChEBI" id="CHEBI:15378"/>
        <dbReference type="ChEBI" id="CHEBI:29985"/>
        <dbReference type="ChEBI" id="CHEBI:30616"/>
        <dbReference type="ChEBI" id="CHEBI:43474"/>
        <dbReference type="ChEBI" id="CHEBI:58359"/>
        <dbReference type="ChEBI" id="CHEBI:147286"/>
        <dbReference type="ChEBI" id="CHEBI:147287"/>
        <dbReference type="ChEBI" id="CHEBI:456216"/>
        <dbReference type="EC" id="6.3.5.3"/>
    </reaction>
</comment>
<dbReference type="Gene3D" id="3.30.1280.10">
    <property type="entry name" value="Phosphoribosylformylglycinamidine synthase subunit PurS"/>
    <property type="match status" value="1"/>
</dbReference>
<dbReference type="KEGG" id="minf:MESINF_0557"/>
<sequence>MKATVYVTLKNGIADPQGLAVRNALDSMGFDGVKRVRIGKIIEIELEDGCPDGSKVEEMCRSLLANTVMEDFTFEMSGEKR</sequence>
<dbReference type="GO" id="GO:0006189">
    <property type="term" value="P:'de novo' IMP biosynthetic process"/>
    <property type="evidence" value="ECO:0007669"/>
    <property type="project" value="UniProtKB-UniRule"/>
</dbReference>
<proteinExistence type="inferred from homology"/>
<dbReference type="Proteomes" id="UP000250796">
    <property type="component" value="Chromosome MESINF"/>
</dbReference>
<dbReference type="GO" id="GO:0005524">
    <property type="term" value="F:ATP binding"/>
    <property type="evidence" value="ECO:0007669"/>
    <property type="project" value="UniProtKB-UniRule"/>
</dbReference>
<reference evidence="7 8" key="1">
    <citation type="submission" date="2017-01" db="EMBL/GenBank/DDBJ databases">
        <authorList>
            <person name="Erauso G."/>
        </authorList>
    </citation>
    <scope>NUCLEOTIDE SEQUENCE [LARGE SCALE GENOMIC DNA]</scope>
    <source>
        <strain evidence="7">MESINF1</strain>
    </source>
</reference>
<dbReference type="UniPathway" id="UPA00074">
    <property type="reaction ID" value="UER00128"/>
</dbReference>
<dbReference type="AlphaFoldDB" id="A0A7Z7LEC6"/>
<evidence type="ECO:0000256" key="3">
    <source>
        <dbReference type="ARBA" id="ARBA00022741"/>
    </source>
</evidence>
<dbReference type="GO" id="GO:0004642">
    <property type="term" value="F:phosphoribosylformylglycinamidine synthase activity"/>
    <property type="evidence" value="ECO:0007669"/>
    <property type="project" value="UniProtKB-UniRule"/>
</dbReference>
<keyword evidence="1 6" id="KW-0963">Cytoplasm</keyword>
<keyword evidence="5 6" id="KW-0067">ATP-binding</keyword>
<keyword evidence="8" id="KW-1185">Reference proteome</keyword>
<comment type="subcellular location">
    <subcellularLocation>
        <location evidence="6">Cytoplasm</location>
    </subcellularLocation>
</comment>
<comment type="function">
    <text evidence="6">Part of the phosphoribosylformylglycinamidine synthase complex involved in the purines biosynthetic pathway. Catalyzes the ATP-dependent conversion of formylglycinamide ribonucleotide (FGAR) and glutamine to yield formylglycinamidine ribonucleotide (FGAM) and glutamate. The FGAM synthase complex is composed of three subunits. PurQ produces an ammonia molecule by converting glutamine to glutamate. PurL transfers the ammonia molecule to FGAR to form FGAM in an ATP-dependent manner. PurS interacts with PurQ and PurL and is thought to assist in the transfer of the ammonia molecule from PurQ to PurL.</text>
</comment>
<dbReference type="PANTHER" id="PTHR34696:SF1">
    <property type="entry name" value="PHOSPHORIBOSYLFORMYLGLYCINAMIDINE SYNTHASE SUBUNIT PURS"/>
    <property type="match status" value="1"/>
</dbReference>
<keyword evidence="4 6" id="KW-0658">Purine biosynthesis</keyword>
<name>A0A7Z7LEC6_9BACT</name>
<dbReference type="NCBIfam" id="NF004630">
    <property type="entry name" value="PRK05974.1"/>
    <property type="match status" value="1"/>
</dbReference>
<dbReference type="EMBL" id="LS974202">
    <property type="protein sequence ID" value="SSC12006.1"/>
    <property type="molecule type" value="Genomic_DNA"/>
</dbReference>
<dbReference type="SUPFAM" id="SSF82697">
    <property type="entry name" value="PurS-like"/>
    <property type="match status" value="1"/>
</dbReference>
<dbReference type="InterPro" id="IPR036604">
    <property type="entry name" value="PurS-like_sf"/>
</dbReference>
<dbReference type="NCBIfam" id="TIGR00302">
    <property type="entry name" value="phosphoribosylformylglycinamidine synthase subunit PurS"/>
    <property type="match status" value="1"/>
</dbReference>
<dbReference type="EC" id="6.3.5.3" evidence="6"/>
<dbReference type="Pfam" id="PF02700">
    <property type="entry name" value="PurS"/>
    <property type="match status" value="1"/>
</dbReference>